<reference evidence="4 5" key="1">
    <citation type="submission" date="2010-08" db="EMBL/GenBank/DDBJ databases">
        <authorList>
            <person name="Harkins D.M."/>
            <person name="Madupu R."/>
            <person name="Durkin A.S."/>
            <person name="Torralba M."/>
            <person name="Methe B."/>
            <person name="Sutton G.G."/>
            <person name="Nelson K.E."/>
        </authorList>
    </citation>
    <scope>NUCLEOTIDE SEQUENCE [LARGE SCALE GENOMIC DNA]</scope>
    <source>
        <strain evidence="4 5">DSM 17678</strain>
    </source>
</reference>
<evidence type="ECO:0000313" key="4">
    <source>
        <dbReference type="EMBL" id="EFM64718.1"/>
    </source>
</evidence>
<feature type="region of interest" description="Disordered" evidence="1">
    <location>
        <begin position="764"/>
        <end position="806"/>
    </location>
</feature>
<accession>E0E2U2</accession>
<keyword evidence="5" id="KW-1185">Reference proteome</keyword>
<feature type="region of interest" description="Disordered" evidence="1">
    <location>
        <begin position="638"/>
        <end position="676"/>
    </location>
</feature>
<keyword evidence="2" id="KW-0472">Membrane</keyword>
<gene>
    <name evidence="4" type="ORF">HMPREF0634_1081</name>
</gene>
<evidence type="ECO:0000259" key="3">
    <source>
        <dbReference type="PROSITE" id="PS51724"/>
    </source>
</evidence>
<dbReference type="PROSITE" id="PS51724">
    <property type="entry name" value="SPOR"/>
    <property type="match status" value="1"/>
</dbReference>
<dbReference type="EMBL" id="ADGQ01000050">
    <property type="protein sequence ID" value="EFM64718.1"/>
    <property type="molecule type" value="Genomic_DNA"/>
</dbReference>
<protein>
    <submittedName>
        <fullName evidence="4">Sporulation and cell division repeat protein</fullName>
    </submittedName>
</protein>
<keyword evidence="4" id="KW-0131">Cell cycle</keyword>
<keyword evidence="4" id="KW-0132">Cell division</keyword>
<feature type="domain" description="SPOR" evidence="3">
    <location>
        <begin position="815"/>
        <end position="892"/>
    </location>
</feature>
<dbReference type="OrthoDB" id="1754397at2"/>
<evidence type="ECO:0000256" key="1">
    <source>
        <dbReference type="SAM" id="MobiDB-lite"/>
    </source>
</evidence>
<feature type="compositionally biased region" description="Polar residues" evidence="1">
    <location>
        <begin position="597"/>
        <end position="609"/>
    </location>
</feature>
<feature type="compositionally biased region" description="Acidic residues" evidence="1">
    <location>
        <begin position="658"/>
        <end position="673"/>
    </location>
</feature>
<dbReference type="InterPro" id="IPR036680">
    <property type="entry name" value="SPOR-like_sf"/>
</dbReference>
<feature type="compositionally biased region" description="Acidic residues" evidence="1">
    <location>
        <begin position="584"/>
        <end position="596"/>
    </location>
</feature>
<feature type="compositionally biased region" description="Basic and acidic residues" evidence="1">
    <location>
        <begin position="788"/>
        <end position="806"/>
    </location>
</feature>
<name>E0E2U2_9FIRM</name>
<dbReference type="GeneID" id="84800566"/>
<proteinExistence type="predicted"/>
<organism evidence="4 5">
    <name type="scientific">Peptostreptococcus stomatis DSM 17678</name>
    <dbReference type="NCBI Taxonomy" id="596315"/>
    <lineage>
        <taxon>Bacteria</taxon>
        <taxon>Bacillati</taxon>
        <taxon>Bacillota</taxon>
        <taxon>Clostridia</taxon>
        <taxon>Peptostreptococcales</taxon>
        <taxon>Peptostreptococcaceae</taxon>
        <taxon>Peptostreptococcus</taxon>
    </lineage>
</organism>
<dbReference type="SUPFAM" id="SSF110997">
    <property type="entry name" value="Sporulation related repeat"/>
    <property type="match status" value="1"/>
</dbReference>
<keyword evidence="2" id="KW-1133">Transmembrane helix</keyword>
<comment type="caution">
    <text evidence="4">The sequence shown here is derived from an EMBL/GenBank/DDBJ whole genome shotgun (WGS) entry which is preliminary data.</text>
</comment>
<keyword evidence="2" id="KW-0812">Transmembrane</keyword>
<dbReference type="RefSeq" id="WP_007789343.1">
    <property type="nucleotide sequence ID" value="NZ_ADGQ01000050.1"/>
</dbReference>
<dbReference type="STRING" id="596315.HMPREF0634_1081"/>
<evidence type="ECO:0000256" key="2">
    <source>
        <dbReference type="SAM" id="Phobius"/>
    </source>
</evidence>
<feature type="region of interest" description="Disordered" evidence="1">
    <location>
        <begin position="584"/>
        <end position="623"/>
    </location>
</feature>
<dbReference type="Gene3D" id="3.30.70.1070">
    <property type="entry name" value="Sporulation related repeat"/>
    <property type="match status" value="1"/>
</dbReference>
<dbReference type="AlphaFoldDB" id="E0E2U2"/>
<dbReference type="Proteomes" id="UP000003244">
    <property type="component" value="Unassembled WGS sequence"/>
</dbReference>
<dbReference type="GO" id="GO:0051301">
    <property type="term" value="P:cell division"/>
    <property type="evidence" value="ECO:0007669"/>
    <property type="project" value="UniProtKB-KW"/>
</dbReference>
<dbReference type="eggNOG" id="ENOG5030FWF">
    <property type="taxonomic scope" value="Bacteria"/>
</dbReference>
<sequence>MNNSRELIRLAVLEVNERYIDDKFAMNSNLNETLKNKFEKVDENEEKYIELLRYNIIYYKSIIKKLEYILEMWIQNDLIQGHQSVEKSIENIKASSRQYVNKAMKNGNKHLNDKDRKIFMSYDKNSGVKKIEKIENDYKILNIYKDVLGMVITVISGNVDKYKDILDMSTEEVKIDLMNEIFTMINEILFSQETPIEEFTDEALVEDDDISEEYELADEDKCISFTKYVSMISTPEISVKINDIFRDAVLAEDIEEDDAYGFSEGLKDYVSCVALLMDYISDENKQYFINTFRMMVIGLIDENEFKEVVERLVRNKTFLSKSRWTACHKLVKSDFNIENNNFFGRQVVDTSYDKIDFAQKMDLLDMGMDLPIGERVENIVDGIDHYGQEDQGGFISSLKDNLFKKKNRQDYDTASDEYYDDEFEEYNYDEINDDEDYYEKDRISDKFKNFFSKKYRGEEYSRYSNMDEDEYNDIDPNLFNGDKSIQDENALAILMMREKNRRKEVSDSKKEYDELIDERHLAEEIIKPGIKSLAGKADIVFEEGDCVYPKKGHTESLESKPVFYGDLHKEDDKYKDYEVLNENQEDTGSQEDDIENQEQGLDDQNQAGYSSDDSQSSEQKEDDFEELEMLIAMNKENSESLEGHGSQGSPDESHVKEPEEDYGEDDEYDDIDDGPGLVDRFKDSKFFAKFTKLKDAREEKKLKEEVDPGQKEGFMEVLPKAKMARDGIIIIVIIAVLFSSYIFFIKQFTMPSVEETNNTTKNVKVEKKVSGTNTSGKDNPKSTAEITQKTEAEKLRDENETRASELDRQAEQYKNGKGIYYTVFVGATKDKDGAESVANNFAKRGVQAQVVRNAGYYMLKVGEFFDYNDAYAKSKSISAKGIQNYIASQNKYYDLKISAYKIRIPNLSKDQLKTDYNDLRNQISSTGKNASYVTNLDEIYEQALKDN</sequence>
<feature type="compositionally biased region" description="Polar residues" evidence="1">
    <location>
        <begin position="770"/>
        <end position="787"/>
    </location>
</feature>
<dbReference type="InterPro" id="IPR007730">
    <property type="entry name" value="SPOR-like_dom"/>
</dbReference>
<feature type="transmembrane region" description="Helical" evidence="2">
    <location>
        <begin position="727"/>
        <end position="745"/>
    </location>
</feature>
<dbReference type="GO" id="GO:0042834">
    <property type="term" value="F:peptidoglycan binding"/>
    <property type="evidence" value="ECO:0007669"/>
    <property type="project" value="InterPro"/>
</dbReference>
<evidence type="ECO:0000313" key="5">
    <source>
        <dbReference type="Proteomes" id="UP000003244"/>
    </source>
</evidence>